<organism evidence="2 3">
    <name type="scientific">Amycolatopsis jiangsuensis</name>
    <dbReference type="NCBI Taxonomy" id="1181879"/>
    <lineage>
        <taxon>Bacteria</taxon>
        <taxon>Bacillati</taxon>
        <taxon>Actinomycetota</taxon>
        <taxon>Actinomycetes</taxon>
        <taxon>Pseudonocardiales</taxon>
        <taxon>Pseudonocardiaceae</taxon>
        <taxon>Amycolatopsis</taxon>
    </lineage>
</organism>
<reference evidence="2 3" key="1">
    <citation type="submission" date="2020-08" db="EMBL/GenBank/DDBJ databases">
        <title>Sequencing the genomes of 1000 actinobacteria strains.</title>
        <authorList>
            <person name="Klenk H.-P."/>
        </authorList>
    </citation>
    <scope>NUCLEOTIDE SEQUENCE [LARGE SCALE GENOMIC DNA]</scope>
    <source>
        <strain evidence="2 3">DSM 45859</strain>
    </source>
</reference>
<evidence type="ECO:0008006" key="4">
    <source>
        <dbReference type="Google" id="ProtNLM"/>
    </source>
</evidence>
<keyword evidence="3" id="KW-1185">Reference proteome</keyword>
<comment type="caution">
    <text evidence="2">The sequence shown here is derived from an EMBL/GenBank/DDBJ whole genome shotgun (WGS) entry which is preliminary data.</text>
</comment>
<evidence type="ECO:0000256" key="1">
    <source>
        <dbReference type="ARBA" id="ARBA00009580"/>
    </source>
</evidence>
<dbReference type="GO" id="GO:0004721">
    <property type="term" value="F:phosphoprotein phosphatase activity"/>
    <property type="evidence" value="ECO:0007669"/>
    <property type="project" value="InterPro"/>
</dbReference>
<dbReference type="SUPFAM" id="SSF52799">
    <property type="entry name" value="(Phosphotyrosine protein) phosphatases II"/>
    <property type="match status" value="1"/>
</dbReference>
<dbReference type="PANTHER" id="PTHR31126:SF1">
    <property type="entry name" value="TYROSINE SPECIFIC PROTEIN PHOSPHATASES DOMAIN-CONTAINING PROTEIN"/>
    <property type="match status" value="1"/>
</dbReference>
<proteinExistence type="inferred from homology"/>
<dbReference type="RefSeq" id="WP_184781376.1">
    <property type="nucleotide sequence ID" value="NZ_JACHMG010000001.1"/>
</dbReference>
<protein>
    <recommendedName>
        <fullName evidence="4">Protein tyrosine/serine phosphatase</fullName>
    </recommendedName>
</protein>
<accession>A0A840J031</accession>
<comment type="similarity">
    <text evidence="1">Belongs to the protein-tyrosine phosphatase family.</text>
</comment>
<dbReference type="InterPro" id="IPR026893">
    <property type="entry name" value="Tyr/Ser_Pase_IphP-type"/>
</dbReference>
<dbReference type="InterPro" id="IPR029021">
    <property type="entry name" value="Prot-tyrosine_phosphatase-like"/>
</dbReference>
<sequence length="242" mass="25962">MSTNPSRVVSAEGLVNARDLGGLERTGGGHTPRGVFFRSENLSAVTARGWRHLHALGIRTVLDLRQPAERAQSGYRAPDWLTRVEIDHDGLTEHPDFWAEYWESGLVGTALYYLPHLTRLPHRSAAVLSALARAPEGGVLFHCVSGRDRTGLISLLLLAIAGTTEEAIVEDYLISARNGAAVAAAQGRPNGEPAAEALCRAHGTTTETAFRTAVAACAAAPLLDLLDTEDRKAITTWRGTLP</sequence>
<dbReference type="PROSITE" id="PS00383">
    <property type="entry name" value="TYR_PHOSPHATASE_1"/>
    <property type="match status" value="1"/>
</dbReference>
<evidence type="ECO:0000313" key="3">
    <source>
        <dbReference type="Proteomes" id="UP000581769"/>
    </source>
</evidence>
<dbReference type="EMBL" id="JACHMG010000001">
    <property type="protein sequence ID" value="MBB4686524.1"/>
    <property type="molecule type" value="Genomic_DNA"/>
</dbReference>
<dbReference type="Pfam" id="PF13350">
    <property type="entry name" value="Y_phosphatase3"/>
    <property type="match status" value="1"/>
</dbReference>
<dbReference type="InterPro" id="IPR016130">
    <property type="entry name" value="Tyr_Pase_AS"/>
</dbReference>
<dbReference type="AlphaFoldDB" id="A0A840J031"/>
<gene>
    <name evidence="2" type="ORF">BJY18_004009</name>
</gene>
<name>A0A840J031_9PSEU</name>
<dbReference type="PANTHER" id="PTHR31126">
    <property type="entry name" value="TYROSINE-PROTEIN PHOSPHATASE"/>
    <property type="match status" value="1"/>
</dbReference>
<dbReference type="Gene3D" id="3.90.190.10">
    <property type="entry name" value="Protein tyrosine phosphatase superfamily"/>
    <property type="match status" value="1"/>
</dbReference>
<dbReference type="Proteomes" id="UP000581769">
    <property type="component" value="Unassembled WGS sequence"/>
</dbReference>
<evidence type="ECO:0000313" key="2">
    <source>
        <dbReference type="EMBL" id="MBB4686524.1"/>
    </source>
</evidence>